<proteinExistence type="predicted"/>
<reference evidence="3" key="1">
    <citation type="submission" date="2018-11" db="EMBL/GenBank/DDBJ databases">
        <authorList>
            <consortium name="Pathogen Informatics"/>
        </authorList>
    </citation>
    <scope>NUCLEOTIDE SEQUENCE</scope>
</reference>
<dbReference type="AlphaFoldDB" id="A0A448X499"/>
<dbReference type="Proteomes" id="UP000784294">
    <property type="component" value="Unassembled WGS sequence"/>
</dbReference>
<keyword evidence="4" id="KW-1185">Reference proteome</keyword>
<dbReference type="GO" id="GO:0005737">
    <property type="term" value="C:cytoplasm"/>
    <property type="evidence" value="ECO:0007669"/>
    <property type="project" value="UniProtKB-SubCell"/>
</dbReference>
<evidence type="ECO:0000313" key="3">
    <source>
        <dbReference type="EMBL" id="VEL27655.1"/>
    </source>
</evidence>
<organism evidence="3 4">
    <name type="scientific">Protopolystoma xenopodis</name>
    <dbReference type="NCBI Taxonomy" id="117903"/>
    <lineage>
        <taxon>Eukaryota</taxon>
        <taxon>Metazoa</taxon>
        <taxon>Spiralia</taxon>
        <taxon>Lophotrochozoa</taxon>
        <taxon>Platyhelminthes</taxon>
        <taxon>Monogenea</taxon>
        <taxon>Polyopisthocotylea</taxon>
        <taxon>Polystomatidea</taxon>
        <taxon>Polystomatidae</taxon>
        <taxon>Protopolystoma</taxon>
    </lineage>
</organism>
<dbReference type="InterPro" id="IPR011992">
    <property type="entry name" value="EF-hand-dom_pair"/>
</dbReference>
<evidence type="ECO:0008006" key="5">
    <source>
        <dbReference type="Google" id="ProtNLM"/>
    </source>
</evidence>
<protein>
    <recommendedName>
        <fullName evidence="5">EF-hand domain-containing protein</fullName>
    </recommendedName>
</protein>
<comment type="subcellular location">
    <subcellularLocation>
        <location evidence="1">Cytoplasm</location>
    </subcellularLocation>
</comment>
<dbReference type="GO" id="GO:0000226">
    <property type="term" value="P:microtubule cytoskeleton organization"/>
    <property type="evidence" value="ECO:0007669"/>
    <property type="project" value="TreeGrafter"/>
</dbReference>
<accession>A0A448X499</accession>
<dbReference type="GO" id="GO:0030865">
    <property type="term" value="P:cortical cytoskeleton organization"/>
    <property type="evidence" value="ECO:0007669"/>
    <property type="project" value="TreeGrafter"/>
</dbReference>
<dbReference type="PANTHER" id="PTHR12085:SF3">
    <property type="entry name" value="SERINE_THREONINE-PROTEIN PHOSPHATASE 2A REGULATORY SUBUNIT B'' SUBUNIT GAMMA"/>
    <property type="match status" value="1"/>
</dbReference>
<dbReference type="PANTHER" id="PTHR12085">
    <property type="entry name" value="SERINE/THREONINE-PROTEIN PHOSPHATASE 2A REGULATORY SUBUNIT B'' SUBUNIT GAMMA"/>
    <property type="match status" value="1"/>
</dbReference>
<comment type="caution">
    <text evidence="3">The sequence shown here is derived from an EMBL/GenBank/DDBJ whole genome shotgun (WGS) entry which is preliminary data.</text>
</comment>
<dbReference type="SUPFAM" id="SSF47473">
    <property type="entry name" value="EF-hand"/>
    <property type="match status" value="1"/>
</dbReference>
<keyword evidence="2" id="KW-0963">Cytoplasm</keyword>
<evidence type="ECO:0000256" key="1">
    <source>
        <dbReference type="ARBA" id="ARBA00004496"/>
    </source>
</evidence>
<dbReference type="GO" id="GO:0035303">
    <property type="term" value="P:regulation of dephosphorylation"/>
    <property type="evidence" value="ECO:0007669"/>
    <property type="project" value="InterPro"/>
</dbReference>
<evidence type="ECO:0000313" key="4">
    <source>
        <dbReference type="Proteomes" id="UP000784294"/>
    </source>
</evidence>
<dbReference type="EMBL" id="CAAALY010088816">
    <property type="protein sequence ID" value="VEL27655.1"/>
    <property type="molecule type" value="Genomic_DNA"/>
</dbReference>
<dbReference type="GO" id="GO:0005819">
    <property type="term" value="C:spindle"/>
    <property type="evidence" value="ECO:0007669"/>
    <property type="project" value="TreeGrafter"/>
</dbReference>
<evidence type="ECO:0000256" key="2">
    <source>
        <dbReference type="ARBA" id="ARBA00022490"/>
    </source>
</evidence>
<sequence>MENRKEPQSLSFFFRLLDVGGQRKLTAMTLAHFYTGVEARLKSADHDPPCLDDVLNEIFDMIKPKNPQYITLDDLINW</sequence>
<dbReference type="Gene3D" id="1.10.238.10">
    <property type="entry name" value="EF-hand"/>
    <property type="match status" value="1"/>
</dbReference>
<dbReference type="InterPro" id="IPR039865">
    <property type="entry name" value="PPP2R3C"/>
</dbReference>
<gene>
    <name evidence="3" type="ORF">PXEA_LOCUS21095</name>
</gene>
<dbReference type="OrthoDB" id="10265007at2759"/>
<name>A0A448X499_9PLAT</name>